<dbReference type="Proteomes" id="UP000515703">
    <property type="component" value="Chromosome"/>
</dbReference>
<accession>A0A7I8DNB1</accession>
<name>A0A7I8DNB1_9FIRM</name>
<evidence type="ECO:0000313" key="2">
    <source>
        <dbReference type="EMBL" id="BCJ99880.1"/>
    </source>
</evidence>
<keyword evidence="1" id="KW-1133">Transmembrane helix</keyword>
<keyword evidence="3" id="KW-1185">Reference proteome</keyword>
<gene>
    <name evidence="2" type="ORF">bsdcttw_29210</name>
</gene>
<feature type="transmembrane region" description="Helical" evidence="1">
    <location>
        <begin position="82"/>
        <end position="101"/>
    </location>
</feature>
<evidence type="ECO:0000256" key="1">
    <source>
        <dbReference type="SAM" id="Phobius"/>
    </source>
</evidence>
<dbReference type="EMBL" id="AP023368">
    <property type="protein sequence ID" value="BCJ99880.1"/>
    <property type="molecule type" value="Genomic_DNA"/>
</dbReference>
<protein>
    <recommendedName>
        <fullName evidence="4">Peptidase M50 domain-containing protein</fullName>
    </recommendedName>
</protein>
<proteinExistence type="predicted"/>
<reference evidence="2 3" key="1">
    <citation type="submission" date="2020-08" db="EMBL/GenBank/DDBJ databases">
        <title>Draft genome sequencing of an Anaerocolumna strain isolated from anoxic soil subjected to BSD treatment.</title>
        <authorList>
            <person name="Uek A."/>
            <person name="Tonouchi A."/>
        </authorList>
    </citation>
    <scope>NUCLEOTIDE SEQUENCE [LARGE SCALE GENOMIC DNA]</scope>
    <source>
        <strain evidence="2 3">CTTW</strain>
    </source>
</reference>
<evidence type="ECO:0000313" key="3">
    <source>
        <dbReference type="Proteomes" id="UP000515703"/>
    </source>
</evidence>
<evidence type="ECO:0008006" key="4">
    <source>
        <dbReference type="Google" id="ProtNLM"/>
    </source>
</evidence>
<keyword evidence="1" id="KW-0812">Transmembrane</keyword>
<feature type="transmembrane region" description="Helical" evidence="1">
    <location>
        <begin position="173"/>
        <end position="200"/>
    </location>
</feature>
<dbReference type="RefSeq" id="WP_185255607.1">
    <property type="nucleotide sequence ID" value="NZ_AP023368.1"/>
</dbReference>
<sequence length="202" mass="23233">MRIELIRLITSFLAGCIVMILHEFPKAFLYNKLNKNQDAKKKNNIYKLHQYIDPIGILFCATNQAGFSKPYMYRLKNRRSNLLLGICGFTSLLLIFIISVVTIKLQHSFSTPLKVNPNDSILRLFTQFFMMNTALISLSMLLVNFFPVSTFDMGLCIAAKSPSRYFSIIKNDYLIKILLIFAVIFQLLTYISSYVLTFLIKG</sequence>
<organism evidence="2 3">
    <name type="scientific">Anaerocolumna chitinilytica</name>
    <dbReference type="NCBI Taxonomy" id="1727145"/>
    <lineage>
        <taxon>Bacteria</taxon>
        <taxon>Bacillati</taxon>
        <taxon>Bacillota</taxon>
        <taxon>Clostridia</taxon>
        <taxon>Lachnospirales</taxon>
        <taxon>Lachnospiraceae</taxon>
        <taxon>Anaerocolumna</taxon>
    </lineage>
</organism>
<keyword evidence="1" id="KW-0472">Membrane</keyword>
<dbReference type="AlphaFoldDB" id="A0A7I8DNB1"/>
<reference evidence="2 3" key="2">
    <citation type="submission" date="2020-08" db="EMBL/GenBank/DDBJ databases">
        <authorList>
            <person name="Ueki A."/>
            <person name="Tonouchi A."/>
        </authorList>
    </citation>
    <scope>NUCLEOTIDE SEQUENCE [LARGE SCALE GENOMIC DNA]</scope>
    <source>
        <strain evidence="2 3">CTTW</strain>
    </source>
</reference>
<dbReference type="KEGG" id="acht:bsdcttw_29210"/>